<dbReference type="InterPro" id="IPR007338">
    <property type="entry name" value="DUF416"/>
</dbReference>
<dbReference type="OrthoDB" id="9204516at2"/>
<reference evidence="1 2" key="1">
    <citation type="submission" date="2016-12" db="EMBL/GenBank/DDBJ databases">
        <title>Draft genome sequences of strains Salinicola socius SMB35, Salinicola sp. MH3R3-1 and Chromohalobacter sp. SMB17 from the Verkhnekamsk potash mining region of Russia.</title>
        <authorList>
            <person name="Mavrodi D.V."/>
            <person name="Olsson B.E."/>
            <person name="Korsakova E.S."/>
            <person name="Pyankova A."/>
            <person name="Mavrodi O.V."/>
            <person name="Plotnikova E.G."/>
        </authorList>
    </citation>
    <scope>NUCLEOTIDE SEQUENCE [LARGE SCALE GENOMIC DNA]</scope>
    <source>
        <strain evidence="1 2">SMB35</strain>
    </source>
</reference>
<gene>
    <name evidence="1" type="ORF">BTW07_05335</name>
</gene>
<proteinExistence type="predicted"/>
<name>A0A1Q8SUD0_9GAMM</name>
<dbReference type="AlphaFoldDB" id="A0A1Q8SUD0"/>
<organism evidence="1 2">
    <name type="scientific">Salinicola socius</name>
    <dbReference type="NCBI Taxonomy" id="404433"/>
    <lineage>
        <taxon>Bacteria</taxon>
        <taxon>Pseudomonadati</taxon>
        <taxon>Pseudomonadota</taxon>
        <taxon>Gammaproteobacteria</taxon>
        <taxon>Oceanospirillales</taxon>
        <taxon>Halomonadaceae</taxon>
        <taxon>Salinicola</taxon>
    </lineage>
</organism>
<dbReference type="Pfam" id="PF04222">
    <property type="entry name" value="DUF416"/>
    <property type="match status" value="1"/>
</dbReference>
<sequence>MTKPSGSFNARVRQLDARQQIAFMAALSERLVPNYALYAGMSGHGNPGVLNNVLDLVWERLKVASARIDFDKQAEKLAEVEPPEADDSFGARRATESVMALTTLLDTLRGEAPDAALEVSRVSRNGVRAFIEMTEGSEEAERLDALFREHELMQDERDFQDAVLEALEADPKLADLSALRVLGRNHGISNLGLSLDESA</sequence>
<dbReference type="EMBL" id="MSDO01000005">
    <property type="protein sequence ID" value="OLO05044.1"/>
    <property type="molecule type" value="Genomic_DNA"/>
</dbReference>
<protein>
    <recommendedName>
        <fullName evidence="3">DUF416 domain-containing protein</fullName>
    </recommendedName>
</protein>
<dbReference type="InterPro" id="IPR023381">
    <property type="entry name" value="YP001051499.1-like_dom_sf"/>
</dbReference>
<dbReference type="Proteomes" id="UP000186878">
    <property type="component" value="Unassembled WGS sequence"/>
</dbReference>
<comment type="caution">
    <text evidence="1">The sequence shown here is derived from an EMBL/GenBank/DDBJ whole genome shotgun (WGS) entry which is preliminary data.</text>
</comment>
<evidence type="ECO:0008006" key="3">
    <source>
        <dbReference type="Google" id="ProtNLM"/>
    </source>
</evidence>
<keyword evidence="2" id="KW-1185">Reference proteome</keyword>
<evidence type="ECO:0000313" key="2">
    <source>
        <dbReference type="Proteomes" id="UP000186878"/>
    </source>
</evidence>
<dbReference type="RefSeq" id="WP_075569141.1">
    <property type="nucleotide sequence ID" value="NZ_MSDO01000005.1"/>
</dbReference>
<accession>A0A1Q8SUD0</accession>
<dbReference type="Gene3D" id="1.20.1590.10">
    <property type="entry name" value="YP_001051499.1 domain like"/>
    <property type="match status" value="1"/>
</dbReference>
<evidence type="ECO:0000313" key="1">
    <source>
        <dbReference type="EMBL" id="OLO05044.1"/>
    </source>
</evidence>
<dbReference type="STRING" id="404433.BTW07_05335"/>